<feature type="region of interest" description="Disordered" evidence="1">
    <location>
        <begin position="1"/>
        <end position="22"/>
    </location>
</feature>
<reference evidence="2 3" key="1">
    <citation type="submission" date="2023-03" db="EMBL/GenBank/DDBJ databases">
        <title>Bacillus Genome Sequencing.</title>
        <authorList>
            <person name="Dunlap C."/>
        </authorList>
    </citation>
    <scope>NUCLEOTIDE SEQUENCE [LARGE SCALE GENOMIC DNA]</scope>
    <source>
        <strain evidence="2 3">B-23453</strain>
    </source>
</reference>
<sequence>MKKWNEEAATNNNLGEDTLKFGKKKDERNAEFAEELADGGERNKYIENRHKK</sequence>
<gene>
    <name evidence="2" type="ORF">P4T90_04710</name>
</gene>
<feature type="compositionally biased region" description="Basic and acidic residues" evidence="1">
    <location>
        <begin position="39"/>
        <end position="52"/>
    </location>
</feature>
<evidence type="ECO:0000313" key="2">
    <source>
        <dbReference type="EMBL" id="MED1202391.1"/>
    </source>
</evidence>
<protein>
    <submittedName>
        <fullName evidence="2">Uncharacterized protein</fullName>
    </submittedName>
</protein>
<accession>A0ABU6MCK3</accession>
<dbReference type="Proteomes" id="UP001341444">
    <property type="component" value="Unassembled WGS sequence"/>
</dbReference>
<name>A0ABU6MCK3_9BACI</name>
<comment type="caution">
    <text evidence="2">The sequence shown here is derived from an EMBL/GenBank/DDBJ whole genome shotgun (WGS) entry which is preliminary data.</text>
</comment>
<dbReference type="EMBL" id="JARMAB010000006">
    <property type="protein sequence ID" value="MED1202391.1"/>
    <property type="molecule type" value="Genomic_DNA"/>
</dbReference>
<organism evidence="2 3">
    <name type="scientific">Heyndrickxia acidicola</name>
    <dbReference type="NCBI Taxonomy" id="209389"/>
    <lineage>
        <taxon>Bacteria</taxon>
        <taxon>Bacillati</taxon>
        <taxon>Bacillota</taxon>
        <taxon>Bacilli</taxon>
        <taxon>Bacillales</taxon>
        <taxon>Bacillaceae</taxon>
        <taxon>Heyndrickxia</taxon>
    </lineage>
</organism>
<keyword evidence="3" id="KW-1185">Reference proteome</keyword>
<evidence type="ECO:0000313" key="3">
    <source>
        <dbReference type="Proteomes" id="UP001341444"/>
    </source>
</evidence>
<feature type="region of interest" description="Disordered" evidence="1">
    <location>
        <begin position="33"/>
        <end position="52"/>
    </location>
</feature>
<evidence type="ECO:0000256" key="1">
    <source>
        <dbReference type="SAM" id="MobiDB-lite"/>
    </source>
</evidence>
<dbReference type="RefSeq" id="WP_198160244.1">
    <property type="nucleotide sequence ID" value="NZ_JARMAB010000006.1"/>
</dbReference>
<proteinExistence type="predicted"/>